<accession>E2ASI0</accession>
<dbReference type="Proteomes" id="UP000000311">
    <property type="component" value="Unassembled WGS sequence"/>
</dbReference>
<evidence type="ECO:0000313" key="1">
    <source>
        <dbReference type="EMBL" id="EFN63646.1"/>
    </source>
</evidence>
<protein>
    <submittedName>
        <fullName evidence="1">Uncharacterized protein</fullName>
    </submittedName>
</protein>
<dbReference type="EMBL" id="GL442298">
    <property type="protein sequence ID" value="EFN63646.1"/>
    <property type="molecule type" value="Genomic_DNA"/>
</dbReference>
<evidence type="ECO:0000313" key="2">
    <source>
        <dbReference type="Proteomes" id="UP000000311"/>
    </source>
</evidence>
<organism evidence="2">
    <name type="scientific">Camponotus floridanus</name>
    <name type="common">Florida carpenter ant</name>
    <dbReference type="NCBI Taxonomy" id="104421"/>
    <lineage>
        <taxon>Eukaryota</taxon>
        <taxon>Metazoa</taxon>
        <taxon>Ecdysozoa</taxon>
        <taxon>Arthropoda</taxon>
        <taxon>Hexapoda</taxon>
        <taxon>Insecta</taxon>
        <taxon>Pterygota</taxon>
        <taxon>Neoptera</taxon>
        <taxon>Endopterygota</taxon>
        <taxon>Hymenoptera</taxon>
        <taxon>Apocrita</taxon>
        <taxon>Aculeata</taxon>
        <taxon>Formicoidea</taxon>
        <taxon>Formicidae</taxon>
        <taxon>Formicinae</taxon>
        <taxon>Camponotus</taxon>
    </lineage>
</organism>
<name>E2ASI0_CAMFO</name>
<keyword evidence="2" id="KW-1185">Reference proteome</keyword>
<sequence length="290" mass="32659">MDDIVVYCCCSLPKVMTEALSAISSTSEQRERGVVAAQMRPVKGVAFDHSFPNVPQYVQSKLFRITCRTLIVEVTTQHRGEHGRFSSRKSRTIVQLTGFKAHSFRSVLSKSNAVVGLSKSLTSTCDTCLFLMCTWAFKRKDYYRDLFTDAEALSLFRIPRLGCAVNFTRRTHPFITLVISSDSRGRVALCTTNSKFLSQFVLIIAVVLFRNHPASRAYHVDYWGSRGSRLLEYGNGAYSGNIPLYDLVVENIIVDLAKPRSSRGDSVVEILFVREEADKMRAKEPDDMQS</sequence>
<dbReference type="AlphaFoldDB" id="E2ASI0"/>
<gene>
    <name evidence="1" type="ORF">EAG_07424</name>
</gene>
<reference evidence="1 2" key="1">
    <citation type="journal article" date="2010" name="Science">
        <title>Genomic comparison of the ants Camponotus floridanus and Harpegnathos saltator.</title>
        <authorList>
            <person name="Bonasio R."/>
            <person name="Zhang G."/>
            <person name="Ye C."/>
            <person name="Mutti N.S."/>
            <person name="Fang X."/>
            <person name="Qin N."/>
            <person name="Donahue G."/>
            <person name="Yang P."/>
            <person name="Li Q."/>
            <person name="Li C."/>
            <person name="Zhang P."/>
            <person name="Huang Z."/>
            <person name="Berger S.L."/>
            <person name="Reinberg D."/>
            <person name="Wang J."/>
            <person name="Liebig J."/>
        </authorList>
    </citation>
    <scope>NUCLEOTIDE SEQUENCE [LARGE SCALE GENOMIC DNA]</scope>
    <source>
        <strain evidence="2">C129</strain>
    </source>
</reference>
<dbReference type="InParanoid" id="E2ASI0"/>
<proteinExistence type="predicted"/>